<keyword evidence="3" id="KW-1185">Reference proteome</keyword>
<reference evidence="2 3" key="1">
    <citation type="journal article" date="2018" name="Cell">
        <title>The Chara Genome: Secondary Complexity and Implications for Plant Terrestrialization.</title>
        <authorList>
            <person name="Nishiyama T."/>
            <person name="Sakayama H."/>
            <person name="Vries J.D."/>
            <person name="Buschmann H."/>
            <person name="Saint-Marcoux D."/>
            <person name="Ullrich K.K."/>
            <person name="Haas F.B."/>
            <person name="Vanderstraeten L."/>
            <person name="Becker D."/>
            <person name="Lang D."/>
            <person name="Vosolsobe S."/>
            <person name="Rombauts S."/>
            <person name="Wilhelmsson P.K.I."/>
            <person name="Janitza P."/>
            <person name="Kern R."/>
            <person name="Heyl A."/>
            <person name="Rumpler F."/>
            <person name="Villalobos L.I.A.C."/>
            <person name="Clay J.M."/>
            <person name="Skokan R."/>
            <person name="Toyoda A."/>
            <person name="Suzuki Y."/>
            <person name="Kagoshima H."/>
            <person name="Schijlen E."/>
            <person name="Tajeshwar N."/>
            <person name="Catarino B."/>
            <person name="Hetherington A.J."/>
            <person name="Saltykova A."/>
            <person name="Bonnot C."/>
            <person name="Breuninger H."/>
            <person name="Symeonidi A."/>
            <person name="Radhakrishnan G.V."/>
            <person name="Van Nieuwerburgh F."/>
            <person name="Deforce D."/>
            <person name="Chang C."/>
            <person name="Karol K.G."/>
            <person name="Hedrich R."/>
            <person name="Ulvskov P."/>
            <person name="Glockner G."/>
            <person name="Delwiche C.F."/>
            <person name="Petrasek J."/>
            <person name="Van de Peer Y."/>
            <person name="Friml J."/>
            <person name="Beilby M."/>
            <person name="Dolan L."/>
            <person name="Kohara Y."/>
            <person name="Sugano S."/>
            <person name="Fujiyama A."/>
            <person name="Delaux P.-M."/>
            <person name="Quint M."/>
            <person name="TheiBen G."/>
            <person name="Hagemann M."/>
            <person name="Harholt J."/>
            <person name="Dunand C."/>
            <person name="Zachgo S."/>
            <person name="Langdale J."/>
            <person name="Maumus F."/>
            <person name="Straeten D.V.D."/>
            <person name="Gould S.B."/>
            <person name="Rensing S.A."/>
        </authorList>
    </citation>
    <scope>NUCLEOTIDE SEQUENCE [LARGE SCALE GENOMIC DNA]</scope>
    <source>
        <strain evidence="2 3">S276</strain>
    </source>
</reference>
<dbReference type="AlphaFoldDB" id="A0A388LPE6"/>
<feature type="compositionally biased region" description="Acidic residues" evidence="1">
    <location>
        <begin position="336"/>
        <end position="348"/>
    </location>
</feature>
<sequence>MDWKFVGTGSIDILIKEKMCPGMVNTGAEMNIVNGETAVKLGLEVDENDFRFLNGASDKTGYTGVASNVVIEIGRVKDLENNLTLEELLDLRARQICAIEERVHEAAMNVADSRGKDKERRDPWNKEVMTQRGAVAGPSGPALRKGGQRREQRISRNLEELPIYRVGESLRVFLRDLEKYAFRREWGDREKIANVSGARMYKRRIEGVIAGCTRWRVCKERLWRDMGEFPKDDVEDDLRLDGTNLEDFVESLQLAAERGEWSEEEKRKQLIARSDKDEKEEIKKERLQKKVLWIGREVTEPQGKEEENEEEDNVPLKKLKNKARVSPKSSSKESEQAEGDEQEEEEAAEERKRSMGASMVPRKKKLGKKRAIESGRKEVQERVSEKGEGVEEDEEGKEVQGGGEAPKVKRTKENRPIEDKEETSGIRKKEDEKDGQVEKLMRDMEEMRKEVRKLKKEKEELQKEMSQLRVTLNVRSR</sequence>
<name>A0A388LPE6_CHABU</name>
<comment type="caution">
    <text evidence="2">The sequence shown here is derived from an EMBL/GenBank/DDBJ whole genome shotgun (WGS) entry which is preliminary data.</text>
</comment>
<accession>A0A388LPE6</accession>
<organism evidence="2 3">
    <name type="scientific">Chara braunii</name>
    <name type="common">Braun's stonewort</name>
    <dbReference type="NCBI Taxonomy" id="69332"/>
    <lineage>
        <taxon>Eukaryota</taxon>
        <taxon>Viridiplantae</taxon>
        <taxon>Streptophyta</taxon>
        <taxon>Charophyceae</taxon>
        <taxon>Charales</taxon>
        <taxon>Characeae</taxon>
        <taxon>Chara</taxon>
    </lineage>
</organism>
<evidence type="ECO:0000313" key="3">
    <source>
        <dbReference type="Proteomes" id="UP000265515"/>
    </source>
</evidence>
<feature type="region of interest" description="Disordered" evidence="1">
    <location>
        <begin position="301"/>
        <end position="440"/>
    </location>
</feature>
<dbReference type="Proteomes" id="UP000265515">
    <property type="component" value="Unassembled WGS sequence"/>
</dbReference>
<proteinExistence type="predicted"/>
<dbReference type="Gramene" id="GBG84082">
    <property type="protein sequence ID" value="GBG84082"/>
    <property type="gene ID" value="CBR_g37957"/>
</dbReference>
<evidence type="ECO:0000256" key="1">
    <source>
        <dbReference type="SAM" id="MobiDB-lite"/>
    </source>
</evidence>
<dbReference type="EMBL" id="BFEA01000463">
    <property type="protein sequence ID" value="GBG84082.1"/>
    <property type="molecule type" value="Genomic_DNA"/>
</dbReference>
<evidence type="ECO:0000313" key="2">
    <source>
        <dbReference type="EMBL" id="GBG84082.1"/>
    </source>
</evidence>
<gene>
    <name evidence="2" type="ORF">CBR_g37957</name>
</gene>
<feature type="compositionally biased region" description="Basic and acidic residues" evidence="1">
    <location>
        <begin position="411"/>
        <end position="440"/>
    </location>
</feature>
<protein>
    <submittedName>
        <fullName evidence="2">Uncharacterized protein</fullName>
    </submittedName>
</protein>
<feature type="compositionally biased region" description="Basic and acidic residues" evidence="1">
    <location>
        <begin position="370"/>
        <end position="389"/>
    </location>
</feature>